<keyword evidence="2" id="KW-0472">Membrane</keyword>
<dbReference type="Proteomes" id="UP000184604">
    <property type="component" value="Chromosome"/>
</dbReference>
<keyword evidence="2" id="KW-1133">Transmembrane helix</keyword>
<proteinExistence type="predicted"/>
<evidence type="ECO:0000313" key="4">
    <source>
        <dbReference type="Proteomes" id="UP000184604"/>
    </source>
</evidence>
<dbReference type="RefSeq" id="WP_073539017.1">
    <property type="nucleotide sequence ID" value="NZ_CP018335.1"/>
</dbReference>
<name>A0A1L5F8T2_CLOKL</name>
<organism evidence="3 4">
    <name type="scientific">Clostridium kluyveri</name>
    <dbReference type="NCBI Taxonomy" id="1534"/>
    <lineage>
        <taxon>Bacteria</taxon>
        <taxon>Bacillati</taxon>
        <taxon>Bacillota</taxon>
        <taxon>Clostridia</taxon>
        <taxon>Eubacteriales</taxon>
        <taxon>Clostridiaceae</taxon>
        <taxon>Clostridium</taxon>
    </lineage>
</organism>
<evidence type="ECO:0000256" key="1">
    <source>
        <dbReference type="SAM" id="MobiDB-lite"/>
    </source>
</evidence>
<feature type="compositionally biased region" description="Low complexity" evidence="1">
    <location>
        <begin position="127"/>
        <end position="154"/>
    </location>
</feature>
<gene>
    <name evidence="3" type="ORF">BS101_11890</name>
</gene>
<protein>
    <submittedName>
        <fullName evidence="3">Uncharacterized protein</fullName>
    </submittedName>
</protein>
<dbReference type="AlphaFoldDB" id="A0A1L5F8T2"/>
<evidence type="ECO:0000256" key="2">
    <source>
        <dbReference type="SAM" id="Phobius"/>
    </source>
</evidence>
<keyword evidence="2" id="KW-0812">Transmembrane</keyword>
<feature type="compositionally biased region" description="Basic and acidic residues" evidence="1">
    <location>
        <begin position="107"/>
        <end position="126"/>
    </location>
</feature>
<sequence>MNFLKKKKVIIPIIIIMWLILIAYVTKFAGALTILGTIAGGIYLFTKNEKFKSKSKKVKAIAVVGLVLIFILGVSAVTYDPVLFQQRKIQAEKVKVEKQKQEQIEKQKEAEEKAKKEAEEKAKETATKTTPKTTTKTTNTKPATQSKAKTTPKTAPKEKSLAKLVAESLDHGKIIPKANELTIQFSGGNLSENMLVEGGLMETIECFKKVYKTDEFKQYNVIHVNVMCELTDQYGKTLSVPGMILTFDQSELQKVQNFDNISIDQLVILQGQYTTGLNSAIRKELSQKNLQMLYPNN</sequence>
<dbReference type="OrthoDB" id="9928178at2"/>
<evidence type="ECO:0000313" key="3">
    <source>
        <dbReference type="EMBL" id="APM39392.1"/>
    </source>
</evidence>
<feature type="region of interest" description="Disordered" evidence="1">
    <location>
        <begin position="107"/>
        <end position="159"/>
    </location>
</feature>
<dbReference type="EMBL" id="CP018335">
    <property type="protein sequence ID" value="APM39392.1"/>
    <property type="molecule type" value="Genomic_DNA"/>
</dbReference>
<accession>A0A1L5F8T2</accession>
<feature type="transmembrane region" description="Helical" evidence="2">
    <location>
        <begin position="31"/>
        <end position="46"/>
    </location>
</feature>
<feature type="transmembrane region" description="Helical" evidence="2">
    <location>
        <begin position="9"/>
        <end position="25"/>
    </location>
</feature>
<reference evidence="3 4" key="1">
    <citation type="submission" date="2016-12" db="EMBL/GenBank/DDBJ databases">
        <title>Complete genome sequence of Clostridium kluyveri JZZ isolated from the pit mud of a Chinese flavor liquor-making factory.</title>
        <authorList>
            <person name="Wang Y."/>
        </authorList>
    </citation>
    <scope>NUCLEOTIDE SEQUENCE [LARGE SCALE GENOMIC DNA]</scope>
    <source>
        <strain evidence="3 4">JZZ</strain>
    </source>
</reference>
<feature type="transmembrane region" description="Helical" evidence="2">
    <location>
        <begin position="58"/>
        <end position="79"/>
    </location>
</feature>